<feature type="compositionally biased region" description="Polar residues" evidence="14">
    <location>
        <begin position="55"/>
        <end position="82"/>
    </location>
</feature>
<evidence type="ECO:0000256" key="6">
    <source>
        <dbReference type="ARBA" id="ARBA00022692"/>
    </source>
</evidence>
<evidence type="ECO:0000256" key="1">
    <source>
        <dbReference type="ARBA" id="ARBA00004323"/>
    </source>
</evidence>
<comment type="pathway">
    <text evidence="2">Protein modification; protein glycosylation.</text>
</comment>
<evidence type="ECO:0000256" key="14">
    <source>
        <dbReference type="SAM" id="MobiDB-lite"/>
    </source>
</evidence>
<evidence type="ECO:0000256" key="4">
    <source>
        <dbReference type="ARBA" id="ARBA00022676"/>
    </source>
</evidence>
<comment type="subcellular location">
    <subcellularLocation>
        <location evidence="1 13">Golgi apparatus membrane</location>
        <topology evidence="1 13">Single-pass type II membrane protein</topology>
    </subcellularLocation>
</comment>
<proteinExistence type="inferred from homology"/>
<reference evidence="16" key="1">
    <citation type="submission" date="2023-08" db="EMBL/GenBank/DDBJ databases">
        <authorList>
            <person name="Alioto T."/>
            <person name="Alioto T."/>
            <person name="Gomez Garrido J."/>
        </authorList>
    </citation>
    <scope>NUCLEOTIDE SEQUENCE</scope>
</reference>
<keyword evidence="11" id="KW-0472">Membrane</keyword>
<keyword evidence="10" id="KW-0443">Lipid metabolism</keyword>
<name>A0AAV1EN02_XYRNO</name>
<evidence type="ECO:0000256" key="2">
    <source>
        <dbReference type="ARBA" id="ARBA00004922"/>
    </source>
</evidence>
<evidence type="ECO:0000256" key="9">
    <source>
        <dbReference type="ARBA" id="ARBA00023034"/>
    </source>
</evidence>
<protein>
    <recommendedName>
        <fullName evidence="13">Hexosyltransferase</fullName>
        <ecNumber evidence="13">2.4.1.-</ecNumber>
    </recommendedName>
</protein>
<keyword evidence="5" id="KW-0808">Transferase</keyword>
<comment type="similarity">
    <text evidence="3 13">Belongs to the glycosyltransferase 31 family.</text>
</comment>
<dbReference type="PANTHER" id="PTHR11214">
    <property type="entry name" value="BETA-1,3-N-ACETYLGLUCOSAMINYLTRANSFERASE"/>
    <property type="match status" value="1"/>
</dbReference>
<dbReference type="GO" id="GO:0008499">
    <property type="term" value="F:N-acetyl-beta-D-glucosaminide beta-(1,3)-galactosyltransferase activity"/>
    <property type="evidence" value="ECO:0007669"/>
    <property type="project" value="TreeGrafter"/>
</dbReference>
<evidence type="ECO:0000256" key="13">
    <source>
        <dbReference type="RuleBase" id="RU363063"/>
    </source>
</evidence>
<evidence type="ECO:0000259" key="15">
    <source>
        <dbReference type="Pfam" id="PF19341"/>
    </source>
</evidence>
<dbReference type="InterPro" id="IPR045821">
    <property type="entry name" value="B3GT2_N"/>
</dbReference>
<dbReference type="Pfam" id="PF19341">
    <property type="entry name" value="B3GALT2_N"/>
    <property type="match status" value="1"/>
</dbReference>
<evidence type="ECO:0000256" key="7">
    <source>
        <dbReference type="ARBA" id="ARBA00022968"/>
    </source>
</evidence>
<keyword evidence="7" id="KW-0735">Signal-anchor</keyword>
<keyword evidence="17" id="KW-1185">Reference proteome</keyword>
<evidence type="ECO:0000256" key="5">
    <source>
        <dbReference type="ARBA" id="ARBA00022679"/>
    </source>
</evidence>
<dbReference type="FunFam" id="3.90.550.50:FF:000001">
    <property type="entry name" value="Hexosyltransferase"/>
    <property type="match status" value="1"/>
</dbReference>
<evidence type="ECO:0000256" key="12">
    <source>
        <dbReference type="ARBA" id="ARBA00023180"/>
    </source>
</evidence>
<dbReference type="Gene3D" id="3.90.550.50">
    <property type="match status" value="1"/>
</dbReference>
<dbReference type="PANTHER" id="PTHR11214:SF115">
    <property type="entry name" value="HEXOSYLTRANSFERASE"/>
    <property type="match status" value="1"/>
</dbReference>
<dbReference type="Proteomes" id="UP001178508">
    <property type="component" value="Chromosome 1"/>
</dbReference>
<feature type="region of interest" description="Disordered" evidence="14">
    <location>
        <begin position="14"/>
        <end position="91"/>
    </location>
</feature>
<keyword evidence="8" id="KW-1133">Transmembrane helix</keyword>
<feature type="domain" description="Beta-1,3-galactosyltransferase 2 N-terminal" evidence="15">
    <location>
        <begin position="102"/>
        <end position="123"/>
    </location>
</feature>
<dbReference type="EC" id="2.4.1.-" evidence="13"/>
<evidence type="ECO:0000256" key="10">
    <source>
        <dbReference type="ARBA" id="ARBA00023098"/>
    </source>
</evidence>
<accession>A0AAV1EN02</accession>
<dbReference type="Pfam" id="PF01762">
    <property type="entry name" value="Galactosyl_T"/>
    <property type="match status" value="1"/>
</dbReference>
<keyword evidence="9 13" id="KW-0333">Golgi apparatus</keyword>
<dbReference type="InterPro" id="IPR002659">
    <property type="entry name" value="Glyco_trans_31"/>
</dbReference>
<keyword evidence="4 13" id="KW-0328">Glycosyltransferase</keyword>
<evidence type="ECO:0000256" key="11">
    <source>
        <dbReference type="ARBA" id="ARBA00023136"/>
    </source>
</evidence>
<evidence type="ECO:0000313" key="17">
    <source>
        <dbReference type="Proteomes" id="UP001178508"/>
    </source>
</evidence>
<keyword evidence="6" id="KW-0812">Transmembrane</keyword>
<evidence type="ECO:0000313" key="16">
    <source>
        <dbReference type="EMBL" id="CAJ1050095.1"/>
    </source>
</evidence>
<dbReference type="GO" id="GO:0006629">
    <property type="term" value="P:lipid metabolic process"/>
    <property type="evidence" value="ECO:0007669"/>
    <property type="project" value="UniProtKB-KW"/>
</dbReference>
<keyword evidence="12" id="KW-0325">Glycoprotein</keyword>
<evidence type="ECO:0000256" key="3">
    <source>
        <dbReference type="ARBA" id="ARBA00008661"/>
    </source>
</evidence>
<sequence length="371" mass="41854">MSSDWLMRYNTTTWRTPFTAPPPSAHRFKSKESSPTVKDSTSVTSSSVTSLNVSGPNVTSSNVTGPNVTGPNVTGPSVTTNKPEPPTPIPYKSPGPYLVEYPYEYHYTINEPNKCQQNKPFLVLMVPVAPSNRAHRDIIRSTWGNESLVQGKAVQLFFLLGQHSGEGAEKLQEQLLQESKEHGDLIQSTFLDCYKNLTIKTMVMMEWVDSHCSGTSYVMKIDSDMFLNVPKLISMLLNSPKTNYLTGLVARGAAVLRDRRSKWYLPASIYPRQYYPRYALGLGYVFSVDMAKKLVEASRHVKAVYIEDVYVGLCMQHLNIPPTDPPNWGFFHVFPMKYSRCAYSKLIATTTNKQMDRVWAWKDFKKPGPPC</sequence>
<dbReference type="AlphaFoldDB" id="A0AAV1EN02"/>
<feature type="compositionally biased region" description="Low complexity" evidence="14">
    <location>
        <begin position="33"/>
        <end position="54"/>
    </location>
</feature>
<gene>
    <name evidence="16" type="ORF">XNOV1_A031370</name>
</gene>
<dbReference type="EMBL" id="OY660864">
    <property type="protein sequence ID" value="CAJ1050095.1"/>
    <property type="molecule type" value="Genomic_DNA"/>
</dbReference>
<dbReference type="GO" id="GO:0000139">
    <property type="term" value="C:Golgi membrane"/>
    <property type="evidence" value="ECO:0007669"/>
    <property type="project" value="UniProtKB-SubCell"/>
</dbReference>
<evidence type="ECO:0000256" key="8">
    <source>
        <dbReference type="ARBA" id="ARBA00022989"/>
    </source>
</evidence>
<organism evidence="16 17">
    <name type="scientific">Xyrichtys novacula</name>
    <name type="common">Pearly razorfish</name>
    <name type="synonym">Hemipteronotus novacula</name>
    <dbReference type="NCBI Taxonomy" id="13765"/>
    <lineage>
        <taxon>Eukaryota</taxon>
        <taxon>Metazoa</taxon>
        <taxon>Chordata</taxon>
        <taxon>Craniata</taxon>
        <taxon>Vertebrata</taxon>
        <taxon>Euteleostomi</taxon>
        <taxon>Actinopterygii</taxon>
        <taxon>Neopterygii</taxon>
        <taxon>Teleostei</taxon>
        <taxon>Neoteleostei</taxon>
        <taxon>Acanthomorphata</taxon>
        <taxon>Eupercaria</taxon>
        <taxon>Labriformes</taxon>
        <taxon>Labridae</taxon>
        <taxon>Xyrichtys</taxon>
    </lineage>
</organism>
<dbReference type="GO" id="GO:0006493">
    <property type="term" value="P:protein O-linked glycosylation"/>
    <property type="evidence" value="ECO:0007669"/>
    <property type="project" value="TreeGrafter"/>
</dbReference>